<keyword evidence="3" id="KW-1185">Reference proteome</keyword>
<sequence length="140" mass="15501">MAVSPVEILSLTQLHAVSLATIAQSDPNDCNFEMTTTTASSIMLCQNQEGSMDCINCLQGVCFSNTAALETDPTNIPIYHDEQEADGDEGDDDDDDTAQQNMESRPSQQIFLSNLTCYFPKLRHVFIGWRRPALRKLLVA</sequence>
<name>C1G7X6_PARBD</name>
<feature type="region of interest" description="Disordered" evidence="1">
    <location>
        <begin position="73"/>
        <end position="104"/>
    </location>
</feature>
<dbReference type="AlphaFoldDB" id="C1G7X6"/>
<proteinExistence type="predicted"/>
<dbReference type="Proteomes" id="UP000001628">
    <property type="component" value="Unassembled WGS sequence"/>
</dbReference>
<dbReference type="RefSeq" id="XP_010758333.1">
    <property type="nucleotide sequence ID" value="XM_010760031.1"/>
</dbReference>
<organism evidence="2 3">
    <name type="scientific">Paracoccidioides brasiliensis (strain Pb18)</name>
    <dbReference type="NCBI Taxonomy" id="502780"/>
    <lineage>
        <taxon>Eukaryota</taxon>
        <taxon>Fungi</taxon>
        <taxon>Dikarya</taxon>
        <taxon>Ascomycota</taxon>
        <taxon>Pezizomycotina</taxon>
        <taxon>Eurotiomycetes</taxon>
        <taxon>Eurotiomycetidae</taxon>
        <taxon>Onygenales</taxon>
        <taxon>Ajellomycetaceae</taxon>
        <taxon>Paracoccidioides</taxon>
    </lineage>
</organism>
<dbReference type="VEuPathDB" id="FungiDB:PADG_03281"/>
<dbReference type="KEGG" id="pbn:PADG_03281"/>
<gene>
    <name evidence="2" type="ORF">PADG_03281</name>
</gene>
<evidence type="ECO:0000313" key="3">
    <source>
        <dbReference type="Proteomes" id="UP000001628"/>
    </source>
</evidence>
<dbReference type="HOGENOM" id="CLU_152705_0_0_1"/>
<protein>
    <submittedName>
        <fullName evidence="2">Uncharacterized protein</fullName>
    </submittedName>
</protein>
<evidence type="ECO:0000256" key="1">
    <source>
        <dbReference type="SAM" id="MobiDB-lite"/>
    </source>
</evidence>
<feature type="compositionally biased region" description="Acidic residues" evidence="1">
    <location>
        <begin position="83"/>
        <end position="97"/>
    </location>
</feature>
<reference evidence="2 3" key="1">
    <citation type="journal article" date="2011" name="PLoS Genet.">
        <title>Comparative genomic analysis of human fungal pathogens causing paracoccidioidomycosis.</title>
        <authorList>
            <person name="Desjardins C.A."/>
            <person name="Champion M.D."/>
            <person name="Holder J.W."/>
            <person name="Muszewska A."/>
            <person name="Goldberg J."/>
            <person name="Bailao A.M."/>
            <person name="Brigido M.M."/>
            <person name="Ferreira M.E."/>
            <person name="Garcia A.M."/>
            <person name="Grynberg M."/>
            <person name="Gujja S."/>
            <person name="Heiman D.I."/>
            <person name="Henn M.R."/>
            <person name="Kodira C.D."/>
            <person name="Leon-Narvaez H."/>
            <person name="Longo L.V."/>
            <person name="Ma L.J."/>
            <person name="Malavazi I."/>
            <person name="Matsuo A.L."/>
            <person name="Morais F.V."/>
            <person name="Pereira M."/>
            <person name="Rodriguez-Brito S."/>
            <person name="Sakthikumar S."/>
            <person name="Salem-Izacc S.M."/>
            <person name="Sykes S.M."/>
            <person name="Teixeira M.M."/>
            <person name="Vallejo M.C."/>
            <person name="Walter M.E."/>
            <person name="Yandava C."/>
            <person name="Young S."/>
            <person name="Zeng Q."/>
            <person name="Zucker J."/>
            <person name="Felipe M.S."/>
            <person name="Goldman G.H."/>
            <person name="Haas B.J."/>
            <person name="McEwen J.G."/>
            <person name="Nino-Vega G."/>
            <person name="Puccia R."/>
            <person name="San-Blas G."/>
            <person name="Soares C.M."/>
            <person name="Birren B.W."/>
            <person name="Cuomo C.A."/>
        </authorList>
    </citation>
    <scope>NUCLEOTIDE SEQUENCE [LARGE SCALE GENOMIC DNA]</scope>
    <source>
        <strain evidence="2 3">Pb18</strain>
    </source>
</reference>
<dbReference type="EMBL" id="KN275959">
    <property type="protein sequence ID" value="EEH47183.2"/>
    <property type="molecule type" value="Genomic_DNA"/>
</dbReference>
<evidence type="ECO:0000313" key="2">
    <source>
        <dbReference type="EMBL" id="EEH47183.2"/>
    </source>
</evidence>
<dbReference type="GeneID" id="22582617"/>
<dbReference type="InParanoid" id="C1G7X6"/>
<accession>C1G7X6</accession>